<accession>A0ABQ1T0Y1</accession>
<gene>
    <name evidence="1" type="ORF">GCM10011520_18280</name>
</gene>
<evidence type="ECO:0000313" key="2">
    <source>
        <dbReference type="Proteomes" id="UP000606498"/>
    </source>
</evidence>
<organism evidence="1 2">
    <name type="scientific">Shewanella carassii</name>
    <dbReference type="NCBI Taxonomy" id="1987584"/>
    <lineage>
        <taxon>Bacteria</taxon>
        <taxon>Pseudomonadati</taxon>
        <taxon>Pseudomonadota</taxon>
        <taxon>Gammaproteobacteria</taxon>
        <taxon>Alteromonadales</taxon>
        <taxon>Shewanellaceae</taxon>
        <taxon>Shewanella</taxon>
    </lineage>
</organism>
<name>A0ABQ1T0Y1_9GAMM</name>
<comment type="caution">
    <text evidence="1">The sequence shown here is derived from an EMBL/GenBank/DDBJ whole genome shotgun (WGS) entry which is preliminary data.</text>
</comment>
<protein>
    <submittedName>
        <fullName evidence="1">Uncharacterized protein</fullName>
    </submittedName>
</protein>
<keyword evidence="2" id="KW-1185">Reference proteome</keyword>
<dbReference type="Proteomes" id="UP000606498">
    <property type="component" value="Unassembled WGS sequence"/>
</dbReference>
<dbReference type="EMBL" id="BMKO01000004">
    <property type="protein sequence ID" value="GGE78095.1"/>
    <property type="molecule type" value="Genomic_DNA"/>
</dbReference>
<sequence length="88" mass="10103">MEINKNPKNKPFVFVLKSSLCLKPIIVKPTTTNPIKINFNILYPAEESPPPLTNLIVALLRISVSFRDRTHREFNFSSNHINLKTTLQ</sequence>
<reference evidence="2" key="1">
    <citation type="journal article" date="2019" name="Int. J. Syst. Evol. Microbiol.">
        <title>The Global Catalogue of Microorganisms (GCM) 10K type strain sequencing project: providing services to taxonomists for standard genome sequencing and annotation.</title>
        <authorList>
            <consortium name="The Broad Institute Genomics Platform"/>
            <consortium name="The Broad Institute Genome Sequencing Center for Infectious Disease"/>
            <person name="Wu L."/>
            <person name="Ma J."/>
        </authorList>
    </citation>
    <scope>NUCLEOTIDE SEQUENCE [LARGE SCALE GENOMIC DNA]</scope>
    <source>
        <strain evidence="2">CGMCC 1.16033</strain>
    </source>
</reference>
<evidence type="ECO:0000313" key="1">
    <source>
        <dbReference type="EMBL" id="GGE78095.1"/>
    </source>
</evidence>
<proteinExistence type="predicted"/>